<dbReference type="Proteomes" id="UP001500227">
    <property type="component" value="Unassembled WGS sequence"/>
</dbReference>
<dbReference type="InterPro" id="IPR043764">
    <property type="entry name" value="DUF5710"/>
</dbReference>
<gene>
    <name evidence="2" type="ORF">GCM10023337_15320</name>
</gene>
<comment type="caution">
    <text evidence="2">The sequence shown here is derived from an EMBL/GenBank/DDBJ whole genome shotgun (WGS) entry which is preliminary data.</text>
</comment>
<keyword evidence="3" id="KW-1185">Reference proteome</keyword>
<accession>A0ABP9M3X3</accession>
<organism evidence="2 3">
    <name type="scientific">Paenalcaligenes hermetiae</name>
    <dbReference type="NCBI Taxonomy" id="1157987"/>
    <lineage>
        <taxon>Bacteria</taxon>
        <taxon>Pseudomonadati</taxon>
        <taxon>Pseudomonadota</taxon>
        <taxon>Betaproteobacteria</taxon>
        <taxon>Burkholderiales</taxon>
        <taxon>Alcaligenaceae</taxon>
        <taxon>Paenalcaligenes</taxon>
    </lineage>
</organism>
<feature type="domain" description="DUF5710" evidence="1">
    <location>
        <begin position="3"/>
        <end position="46"/>
    </location>
</feature>
<evidence type="ECO:0000313" key="2">
    <source>
        <dbReference type="EMBL" id="GAA5090666.1"/>
    </source>
</evidence>
<evidence type="ECO:0000313" key="3">
    <source>
        <dbReference type="Proteomes" id="UP001500227"/>
    </source>
</evidence>
<sequence>MTRINLQVPFSQKDEAKALGARWDPVQKTWYISTEMNLDPFMCWLPQSQPISNLDSPEYSVRAPHYFIIKSQTGCWRCKEITSVFSFLLPPEYEYYESEDEDIGYWTSPGGFSITSMVDGLAVSVISHMQKLTKKYSIAYSKKAGVRYYMNHCEHCNATQGDFYLHNEPGGAFFPIDQWDAQRISIYPVDSPFMGNCDLGFHSEDYFYESMRIIEFF</sequence>
<dbReference type="EMBL" id="BAABKD010000009">
    <property type="protein sequence ID" value="GAA5090666.1"/>
    <property type="molecule type" value="Genomic_DNA"/>
</dbReference>
<dbReference type="Pfam" id="PF18974">
    <property type="entry name" value="DUF5710"/>
    <property type="match status" value="1"/>
</dbReference>
<proteinExistence type="predicted"/>
<name>A0ABP9M3X3_9BURK</name>
<protein>
    <recommendedName>
        <fullName evidence="1">DUF5710 domain-containing protein</fullName>
    </recommendedName>
</protein>
<reference evidence="3" key="1">
    <citation type="journal article" date="2019" name="Int. J. Syst. Evol. Microbiol.">
        <title>The Global Catalogue of Microorganisms (GCM) 10K type strain sequencing project: providing services to taxonomists for standard genome sequencing and annotation.</title>
        <authorList>
            <consortium name="The Broad Institute Genomics Platform"/>
            <consortium name="The Broad Institute Genome Sequencing Center for Infectious Disease"/>
            <person name="Wu L."/>
            <person name="Ma J."/>
        </authorList>
    </citation>
    <scope>NUCLEOTIDE SEQUENCE [LARGE SCALE GENOMIC DNA]</scope>
    <source>
        <strain evidence="3">JCM 18423</strain>
    </source>
</reference>
<evidence type="ECO:0000259" key="1">
    <source>
        <dbReference type="Pfam" id="PF18974"/>
    </source>
</evidence>
<dbReference type="RefSeq" id="WP_300648210.1">
    <property type="nucleotide sequence ID" value="NZ_BAABKD010000009.1"/>
</dbReference>